<organism evidence="1 2">
    <name type="scientific">Desulfonema magnum</name>
    <dbReference type="NCBI Taxonomy" id="45655"/>
    <lineage>
        <taxon>Bacteria</taxon>
        <taxon>Pseudomonadati</taxon>
        <taxon>Thermodesulfobacteriota</taxon>
        <taxon>Desulfobacteria</taxon>
        <taxon>Desulfobacterales</taxon>
        <taxon>Desulfococcaceae</taxon>
        <taxon>Desulfonema</taxon>
    </lineage>
</organism>
<sequence>MIMPVISRSMYWNDHLPPHFHAKYGEYEITVGITSGVIEGKFPKRALKLVPEWYDMHKDELMENWELCRQQEPVKPIQPLE</sequence>
<evidence type="ECO:0000313" key="2">
    <source>
        <dbReference type="Proteomes" id="UP000663722"/>
    </source>
</evidence>
<reference evidence="1" key="1">
    <citation type="journal article" date="2021" name="Microb. Physiol.">
        <title>Proteogenomic Insights into the Physiology of Marine, Sulfate-Reducing, Filamentous Desulfonema limicola and Desulfonema magnum.</title>
        <authorList>
            <person name="Schnaars V."/>
            <person name="Wohlbrand L."/>
            <person name="Scheve S."/>
            <person name="Hinrichs C."/>
            <person name="Reinhardt R."/>
            <person name="Rabus R."/>
        </authorList>
    </citation>
    <scope>NUCLEOTIDE SEQUENCE</scope>
    <source>
        <strain evidence="1">4be13</strain>
    </source>
</reference>
<dbReference type="Proteomes" id="UP000663722">
    <property type="component" value="Chromosome"/>
</dbReference>
<name>A0A975BJZ9_9BACT</name>
<dbReference type="KEGG" id="dmm:dnm_030490"/>
<proteinExistence type="predicted"/>
<dbReference type="Pfam" id="PF13711">
    <property type="entry name" value="DUF4160"/>
    <property type="match status" value="1"/>
</dbReference>
<dbReference type="EMBL" id="CP061800">
    <property type="protein sequence ID" value="QTA87022.1"/>
    <property type="molecule type" value="Genomic_DNA"/>
</dbReference>
<evidence type="ECO:0000313" key="1">
    <source>
        <dbReference type="EMBL" id="QTA87022.1"/>
    </source>
</evidence>
<dbReference type="AlphaFoldDB" id="A0A975BJZ9"/>
<dbReference type="InterPro" id="IPR025427">
    <property type="entry name" value="DUF4160"/>
</dbReference>
<gene>
    <name evidence="1" type="ORF">dnm_030490</name>
</gene>
<protein>
    <submittedName>
        <fullName evidence="1">DUF4160</fullName>
    </submittedName>
</protein>
<keyword evidence="2" id="KW-1185">Reference proteome</keyword>
<accession>A0A975BJZ9</accession>